<evidence type="ECO:0000313" key="12">
    <source>
        <dbReference type="RefSeq" id="XP_071900855.1"/>
    </source>
</evidence>
<organism evidence="10 11">
    <name type="scientific">Coffea arabica</name>
    <name type="common">Arabian coffee</name>
    <dbReference type="NCBI Taxonomy" id="13443"/>
    <lineage>
        <taxon>Eukaryota</taxon>
        <taxon>Viridiplantae</taxon>
        <taxon>Streptophyta</taxon>
        <taxon>Embryophyta</taxon>
        <taxon>Tracheophyta</taxon>
        <taxon>Spermatophyta</taxon>
        <taxon>Magnoliopsida</taxon>
        <taxon>eudicotyledons</taxon>
        <taxon>Gunneridae</taxon>
        <taxon>Pentapetalae</taxon>
        <taxon>asterids</taxon>
        <taxon>lamiids</taxon>
        <taxon>Gentianales</taxon>
        <taxon>Rubiaceae</taxon>
        <taxon>Ixoroideae</taxon>
        <taxon>Gardenieae complex</taxon>
        <taxon>Bertiereae - Coffeeae clade</taxon>
        <taxon>Coffeeae</taxon>
        <taxon>Coffea</taxon>
    </lineage>
</organism>
<feature type="domain" description="RING-type" evidence="9">
    <location>
        <begin position="106"/>
        <end position="147"/>
    </location>
</feature>
<accession>A0ABM4U0P3</accession>
<dbReference type="InterPro" id="IPR045191">
    <property type="entry name" value="MBR1/2-like"/>
</dbReference>
<evidence type="ECO:0000313" key="10">
    <source>
        <dbReference type="Proteomes" id="UP001652660"/>
    </source>
</evidence>
<sequence>MDFDHNERPNSTLYQQLMALQPLYPTASLRELISFADDLFPYALEADLISLQEEGLMGQDNGYSTGNLMISSGLREDNIIQQLKIRRRSRHQEEVADDDEGFEEICVVCQGEYEDEEMLGALGCGHEYHVDCIRRWLVQRNFCPVCKRKAIQEPDPQFESISLDK</sequence>
<evidence type="ECO:0000256" key="5">
    <source>
        <dbReference type="ARBA" id="ARBA00022771"/>
    </source>
</evidence>
<gene>
    <name evidence="11 12" type="primary">LOC113735690</name>
</gene>
<evidence type="ECO:0000313" key="11">
    <source>
        <dbReference type="RefSeq" id="XP_071900854.1"/>
    </source>
</evidence>
<dbReference type="Gene3D" id="3.30.40.10">
    <property type="entry name" value="Zinc/RING finger domain, C3HC4 (zinc finger)"/>
    <property type="match status" value="1"/>
</dbReference>
<evidence type="ECO:0000256" key="2">
    <source>
        <dbReference type="ARBA" id="ARBA00012483"/>
    </source>
</evidence>
<evidence type="ECO:0000256" key="6">
    <source>
        <dbReference type="ARBA" id="ARBA00022786"/>
    </source>
</evidence>
<protein>
    <recommendedName>
        <fullName evidence="2">RING-type E3 ubiquitin transferase</fullName>
        <ecNumber evidence="2">2.3.2.27</ecNumber>
    </recommendedName>
</protein>
<keyword evidence="3" id="KW-0808">Transferase</keyword>
<keyword evidence="7" id="KW-0862">Zinc</keyword>
<keyword evidence="6" id="KW-0833">Ubl conjugation pathway</keyword>
<dbReference type="PANTHER" id="PTHR22937:SF65">
    <property type="entry name" value="E3 UBIQUITIN-PROTEIN LIGASE ARK2C"/>
    <property type="match status" value="1"/>
</dbReference>
<dbReference type="InterPro" id="IPR001841">
    <property type="entry name" value="Znf_RING"/>
</dbReference>
<name>A0ABM4U0P3_COFAR</name>
<dbReference type="EC" id="2.3.2.27" evidence="2"/>
<evidence type="ECO:0000256" key="7">
    <source>
        <dbReference type="ARBA" id="ARBA00022833"/>
    </source>
</evidence>
<dbReference type="RefSeq" id="XP_071900854.1">
    <property type="nucleotide sequence ID" value="XM_072044753.1"/>
</dbReference>
<keyword evidence="10" id="KW-1185">Reference proteome</keyword>
<proteinExistence type="predicted"/>
<keyword evidence="4" id="KW-0479">Metal-binding</keyword>
<evidence type="ECO:0000256" key="1">
    <source>
        <dbReference type="ARBA" id="ARBA00000900"/>
    </source>
</evidence>
<evidence type="ECO:0000256" key="4">
    <source>
        <dbReference type="ARBA" id="ARBA00022723"/>
    </source>
</evidence>
<reference evidence="11 12" key="1">
    <citation type="submission" date="2025-05" db="UniProtKB">
        <authorList>
            <consortium name="RefSeq"/>
        </authorList>
    </citation>
    <scope>IDENTIFICATION</scope>
    <source>
        <tissue evidence="11 12">Leaves</tissue>
    </source>
</reference>
<evidence type="ECO:0000256" key="3">
    <source>
        <dbReference type="ARBA" id="ARBA00022679"/>
    </source>
</evidence>
<evidence type="ECO:0000259" key="9">
    <source>
        <dbReference type="PROSITE" id="PS50089"/>
    </source>
</evidence>
<comment type="catalytic activity">
    <reaction evidence="1">
        <text>S-ubiquitinyl-[E2 ubiquitin-conjugating enzyme]-L-cysteine + [acceptor protein]-L-lysine = [E2 ubiquitin-conjugating enzyme]-L-cysteine + N(6)-ubiquitinyl-[acceptor protein]-L-lysine.</text>
        <dbReference type="EC" id="2.3.2.27"/>
    </reaction>
</comment>
<dbReference type="GeneID" id="113735690"/>
<dbReference type="Pfam" id="PF13639">
    <property type="entry name" value="zf-RING_2"/>
    <property type="match status" value="1"/>
</dbReference>
<dbReference type="PROSITE" id="PS50089">
    <property type="entry name" value="ZF_RING_2"/>
    <property type="match status" value="1"/>
</dbReference>
<dbReference type="InterPro" id="IPR013083">
    <property type="entry name" value="Znf_RING/FYVE/PHD"/>
</dbReference>
<dbReference type="RefSeq" id="XP_071900855.1">
    <property type="nucleotide sequence ID" value="XM_072044754.1"/>
</dbReference>
<dbReference type="SMART" id="SM00184">
    <property type="entry name" value="RING"/>
    <property type="match status" value="1"/>
</dbReference>
<keyword evidence="5 8" id="KW-0863">Zinc-finger</keyword>
<dbReference type="Proteomes" id="UP001652660">
    <property type="component" value="Chromosome 3e"/>
</dbReference>
<dbReference type="SUPFAM" id="SSF57850">
    <property type="entry name" value="RING/U-box"/>
    <property type="match status" value="1"/>
</dbReference>
<dbReference type="PANTHER" id="PTHR22937">
    <property type="entry name" value="E3 UBIQUITIN-PROTEIN LIGASE RNF165"/>
    <property type="match status" value="1"/>
</dbReference>
<evidence type="ECO:0000256" key="8">
    <source>
        <dbReference type="PROSITE-ProRule" id="PRU00175"/>
    </source>
</evidence>